<evidence type="ECO:0000256" key="5">
    <source>
        <dbReference type="ARBA" id="ARBA00020836"/>
    </source>
</evidence>
<proteinExistence type="inferred from homology"/>
<dbReference type="GO" id="GO:0046982">
    <property type="term" value="F:protein heterodimerization activity"/>
    <property type="evidence" value="ECO:0007669"/>
    <property type="project" value="InterPro"/>
</dbReference>
<evidence type="ECO:0000256" key="8">
    <source>
        <dbReference type="ARBA" id="ARBA00022990"/>
    </source>
</evidence>
<comment type="function">
    <text evidence="1 12">Core component of nucleosome. Nucleosomes wrap and compact DNA into chromatin, limiting DNA accessibility to the cellular machineries which require DNA as a template. Histones thereby play a central role in transcription regulation, DNA repair, DNA replication and chromosomal stability. DNA accessibility is regulated via a complex set of post-translational modifications of histones, also called histone code, and nucleosome remodeling.</text>
</comment>
<evidence type="ECO:0000256" key="10">
    <source>
        <dbReference type="ARBA" id="ARBA00023242"/>
    </source>
</evidence>
<dbReference type="GO" id="GO:0005634">
    <property type="term" value="C:nucleus"/>
    <property type="evidence" value="ECO:0007669"/>
    <property type="project" value="UniProtKB-SubCell"/>
</dbReference>
<dbReference type="Gene3D" id="1.10.20.10">
    <property type="entry name" value="Histone, subunit A"/>
    <property type="match status" value="2"/>
</dbReference>
<evidence type="ECO:0000313" key="13">
    <source>
        <dbReference type="Proteomes" id="UP000887578"/>
    </source>
</evidence>
<evidence type="ECO:0000313" key="14">
    <source>
        <dbReference type="WBParaSite" id="PDA_v2.g2367.t1"/>
    </source>
</evidence>
<comment type="subcellular location">
    <subcellularLocation>
        <location evidence="3">Chromosome</location>
    </subcellularLocation>
    <subcellularLocation>
        <location evidence="2">Nucleus</location>
    </subcellularLocation>
</comment>
<evidence type="ECO:0000256" key="2">
    <source>
        <dbReference type="ARBA" id="ARBA00004123"/>
    </source>
</evidence>
<protein>
    <recommendedName>
        <fullName evidence="5 12">Histone H4</fullName>
    </recommendedName>
</protein>
<dbReference type="SMART" id="SM00417">
    <property type="entry name" value="H4"/>
    <property type="match status" value="1"/>
</dbReference>
<reference evidence="14" key="1">
    <citation type="submission" date="2022-11" db="UniProtKB">
        <authorList>
            <consortium name="WormBaseParasite"/>
        </authorList>
    </citation>
    <scope>IDENTIFICATION</scope>
</reference>
<dbReference type="SUPFAM" id="SSF47113">
    <property type="entry name" value="Histone-fold"/>
    <property type="match status" value="1"/>
</dbReference>
<evidence type="ECO:0000256" key="7">
    <source>
        <dbReference type="ARBA" id="ARBA00022481"/>
    </source>
</evidence>
<keyword evidence="11 12" id="KW-0544">Nucleosome core</keyword>
<evidence type="ECO:0000256" key="12">
    <source>
        <dbReference type="RuleBase" id="RU000528"/>
    </source>
</evidence>
<keyword evidence="10 12" id="KW-0539">Nucleus</keyword>
<sequence length="80" mass="9096">MSGRGKGEGAKRHRKVLHDSIQGITKPVICKSSRSSCRFLEKIIYDSITYCECAKRKTLTAMDVVHALKVQRRTFYGFDS</sequence>
<evidence type="ECO:0000256" key="4">
    <source>
        <dbReference type="ARBA" id="ARBA00006564"/>
    </source>
</evidence>
<keyword evidence="8" id="KW-0007">Acetylation</keyword>
<dbReference type="GO" id="GO:0003677">
    <property type="term" value="F:DNA binding"/>
    <property type="evidence" value="ECO:0007669"/>
    <property type="project" value="UniProtKB-KW"/>
</dbReference>
<keyword evidence="9 12" id="KW-0238">DNA-binding</keyword>
<dbReference type="WBParaSite" id="PDA_v2.g2367.t1">
    <property type="protein sequence ID" value="PDA_v2.g2367.t1"/>
    <property type="gene ID" value="PDA_v2.g2367"/>
</dbReference>
<keyword evidence="6 12" id="KW-0158">Chromosome</keyword>
<comment type="subunit">
    <text evidence="12">The nucleosome is a histone octamer containing two molecules each of H2A, H2B, H3 and H4 assembled in one H3-H4 heterotetramer and two H2A-H2B heterodimers. The octamer wraps approximately 147 bp of DNA.</text>
</comment>
<evidence type="ECO:0000256" key="6">
    <source>
        <dbReference type="ARBA" id="ARBA00022454"/>
    </source>
</evidence>
<evidence type="ECO:0000256" key="11">
    <source>
        <dbReference type="ARBA" id="ARBA00023269"/>
    </source>
</evidence>
<dbReference type="InterPro" id="IPR009072">
    <property type="entry name" value="Histone-fold"/>
</dbReference>
<accession>A0A914Q943</accession>
<comment type="similarity">
    <text evidence="4 12">Belongs to the histone H4 family.</text>
</comment>
<dbReference type="PROSITE" id="PS00047">
    <property type="entry name" value="HISTONE_H4"/>
    <property type="match status" value="1"/>
</dbReference>
<dbReference type="InterPro" id="IPR001951">
    <property type="entry name" value="Histone_H4"/>
</dbReference>
<dbReference type="PRINTS" id="PR00623">
    <property type="entry name" value="HISTONEH4"/>
</dbReference>
<organism evidence="13 14">
    <name type="scientific">Panagrolaimus davidi</name>
    <dbReference type="NCBI Taxonomy" id="227884"/>
    <lineage>
        <taxon>Eukaryota</taxon>
        <taxon>Metazoa</taxon>
        <taxon>Ecdysozoa</taxon>
        <taxon>Nematoda</taxon>
        <taxon>Chromadorea</taxon>
        <taxon>Rhabditida</taxon>
        <taxon>Tylenchina</taxon>
        <taxon>Panagrolaimomorpha</taxon>
        <taxon>Panagrolaimoidea</taxon>
        <taxon>Panagrolaimidae</taxon>
        <taxon>Panagrolaimus</taxon>
    </lineage>
</organism>
<dbReference type="AlphaFoldDB" id="A0A914Q943"/>
<dbReference type="InterPro" id="IPR019809">
    <property type="entry name" value="Histone_H4_CS"/>
</dbReference>
<name>A0A914Q943_9BILA</name>
<keyword evidence="7" id="KW-0488">Methylation</keyword>
<dbReference type="GO" id="GO:0000786">
    <property type="term" value="C:nucleosome"/>
    <property type="evidence" value="ECO:0007669"/>
    <property type="project" value="UniProtKB-KW"/>
</dbReference>
<keyword evidence="13" id="KW-1185">Reference proteome</keyword>
<evidence type="ECO:0000256" key="9">
    <source>
        <dbReference type="ARBA" id="ARBA00023125"/>
    </source>
</evidence>
<evidence type="ECO:0000256" key="1">
    <source>
        <dbReference type="ARBA" id="ARBA00002001"/>
    </source>
</evidence>
<dbReference type="PANTHER" id="PTHR10484">
    <property type="entry name" value="HISTONE H4"/>
    <property type="match status" value="1"/>
</dbReference>
<dbReference type="GO" id="GO:0030527">
    <property type="term" value="F:structural constituent of chromatin"/>
    <property type="evidence" value="ECO:0007669"/>
    <property type="project" value="InterPro"/>
</dbReference>
<evidence type="ECO:0000256" key="3">
    <source>
        <dbReference type="ARBA" id="ARBA00004286"/>
    </source>
</evidence>
<dbReference type="Proteomes" id="UP000887578">
    <property type="component" value="Unplaced"/>
</dbReference>